<evidence type="ECO:0000256" key="1">
    <source>
        <dbReference type="SAM" id="Phobius"/>
    </source>
</evidence>
<feature type="transmembrane region" description="Helical" evidence="1">
    <location>
        <begin position="53"/>
        <end position="71"/>
    </location>
</feature>
<name>A0A2X1AFR2_BREDI</name>
<dbReference type="EMBL" id="UAQM01000001">
    <property type="protein sequence ID" value="SPU42460.1"/>
    <property type="molecule type" value="Genomic_DNA"/>
</dbReference>
<evidence type="ECO:0000313" key="2">
    <source>
        <dbReference type="EMBL" id="SPU42460.1"/>
    </source>
</evidence>
<reference evidence="2 3" key="1">
    <citation type="submission" date="2018-06" db="EMBL/GenBank/DDBJ databases">
        <authorList>
            <consortium name="Pathogen Informatics"/>
            <person name="Doyle S."/>
        </authorList>
    </citation>
    <scope>NUCLEOTIDE SEQUENCE [LARGE SCALE GENOMIC DNA]</scope>
    <source>
        <strain evidence="2 3">NCTC11165</strain>
    </source>
</reference>
<accession>A0A2X1AFR2</accession>
<sequence length="135" mass="14666">MSPIFLFTIILLAVATGLALVRGGPWERAIAIAIIVAGVISAVAPFDHRSPPWFAIGADAGVFLLLLYGVVSSGRRWLIAAAGFQFLVLATHYAFASNLQLEQWGYISAYYVWNIGVIGSLMIGSLTRRRSRSRV</sequence>
<organism evidence="2 3">
    <name type="scientific">Brevundimonas diminuta</name>
    <name type="common">Pseudomonas diminuta</name>
    <dbReference type="NCBI Taxonomy" id="293"/>
    <lineage>
        <taxon>Bacteria</taxon>
        <taxon>Pseudomonadati</taxon>
        <taxon>Pseudomonadota</taxon>
        <taxon>Alphaproteobacteria</taxon>
        <taxon>Caulobacterales</taxon>
        <taxon>Caulobacteraceae</taxon>
        <taxon>Brevundimonas</taxon>
    </lineage>
</organism>
<gene>
    <name evidence="2" type="ORF">NCTC11165_00606</name>
</gene>
<feature type="transmembrane region" description="Helical" evidence="1">
    <location>
        <begin position="77"/>
        <end position="96"/>
    </location>
</feature>
<evidence type="ECO:0008006" key="4">
    <source>
        <dbReference type="Google" id="ProtNLM"/>
    </source>
</evidence>
<keyword evidence="1" id="KW-0472">Membrane</keyword>
<dbReference type="Proteomes" id="UP000250358">
    <property type="component" value="Unassembled WGS sequence"/>
</dbReference>
<dbReference type="AlphaFoldDB" id="A0A2X1AFR2"/>
<proteinExistence type="predicted"/>
<feature type="transmembrane region" description="Helical" evidence="1">
    <location>
        <begin position="108"/>
        <end position="127"/>
    </location>
</feature>
<feature type="transmembrane region" description="Helical" evidence="1">
    <location>
        <begin position="29"/>
        <end position="46"/>
    </location>
</feature>
<protein>
    <recommendedName>
        <fullName evidence="4">Integral membrane protein</fullName>
    </recommendedName>
</protein>
<evidence type="ECO:0000313" key="3">
    <source>
        <dbReference type="Proteomes" id="UP000250358"/>
    </source>
</evidence>
<keyword evidence="1" id="KW-1133">Transmembrane helix</keyword>
<dbReference type="RefSeq" id="WP_128114988.1">
    <property type="nucleotide sequence ID" value="NZ_UAQM01000001.1"/>
</dbReference>
<keyword evidence="1" id="KW-0812">Transmembrane</keyword>